<organism evidence="1">
    <name type="scientific">hydrothermal vent metagenome</name>
    <dbReference type="NCBI Taxonomy" id="652676"/>
    <lineage>
        <taxon>unclassified sequences</taxon>
        <taxon>metagenomes</taxon>
        <taxon>ecological metagenomes</taxon>
    </lineage>
</organism>
<dbReference type="InterPro" id="IPR019734">
    <property type="entry name" value="TPR_rpt"/>
</dbReference>
<dbReference type="PANTHER" id="PTHR12558:SF13">
    <property type="entry name" value="CELL DIVISION CYCLE PROTEIN 27 HOMOLOG"/>
    <property type="match status" value="1"/>
</dbReference>
<dbReference type="PANTHER" id="PTHR12558">
    <property type="entry name" value="CELL DIVISION CYCLE 16,23,27"/>
    <property type="match status" value="1"/>
</dbReference>
<protein>
    <submittedName>
        <fullName evidence="1">TPR domain protein</fullName>
    </submittedName>
</protein>
<gene>
    <name evidence="1" type="ORF">MNBD_ALPHA08-1665</name>
</gene>
<evidence type="ECO:0000313" key="1">
    <source>
        <dbReference type="EMBL" id="VAV88252.1"/>
    </source>
</evidence>
<proteinExistence type="predicted"/>
<dbReference type="Pfam" id="PF13181">
    <property type="entry name" value="TPR_8"/>
    <property type="match status" value="1"/>
</dbReference>
<dbReference type="PROSITE" id="PS50005">
    <property type="entry name" value="TPR"/>
    <property type="match status" value="2"/>
</dbReference>
<name>A0A3B0R6V2_9ZZZZ</name>
<sequence length="569" mass="63198">MTFSKPFMFSLAVATGTLGLSFSNLAVRAANPTPEIGFASHASNYLIGRAAARQNDFGIAAQFYTRAYDENTTDPVLLERAFVLNVTTGEIGHAVELAEKIIKTRPDHQLARFVLGLNQARDNNYAAARAHFEKAAPNRIGALTSAVLIGWTYAAENKNTQAYDALDQLDDQGNLAKFKAAHKAYIADYLGEPAVAERNFKASFSSAGNSLRLAEGYGNFLWRAGKPKEAKAVFNNYLTSTDQNPVIVKLLADLNAGKKAPGRITRPRDGMFEVLFSLAGALSGRKSSNVALIYARLSLFMRPDLAEAQVLLAETYEGIKKYDKAIEAYSLVSQASPLYNNVTIQIANNLDNIDKPDEALTRLEALIARDPDNFQAWSTKGSILYGREKWVDAADALSLALARVKEKKREHWAVYYYRGMANERAGRWNKAEPDFQMALKLRPAQPSVLNYLGYSWIDRGENLDEALEMVEQAAALRPRDGYIIDSVGWAHYRLGNYDEAVRYLERAVKLRPGDPTINDHLGDAYWKVGRKLEAGFQWAHARDSKPKKKELEKILDKIKNGLDDTAGKS</sequence>
<dbReference type="EMBL" id="UOEC01000040">
    <property type="protein sequence ID" value="VAV88252.1"/>
    <property type="molecule type" value="Genomic_DNA"/>
</dbReference>
<reference evidence="1" key="1">
    <citation type="submission" date="2018-06" db="EMBL/GenBank/DDBJ databases">
        <authorList>
            <person name="Zhirakovskaya E."/>
        </authorList>
    </citation>
    <scope>NUCLEOTIDE SEQUENCE</scope>
</reference>
<accession>A0A3B0R6V2</accession>
<dbReference type="SMART" id="SM00028">
    <property type="entry name" value="TPR"/>
    <property type="match status" value="7"/>
</dbReference>
<dbReference type="Pfam" id="PF13414">
    <property type="entry name" value="TPR_11"/>
    <property type="match status" value="1"/>
</dbReference>
<dbReference type="AlphaFoldDB" id="A0A3B0R6V2"/>
<dbReference type="SUPFAM" id="SSF48452">
    <property type="entry name" value="TPR-like"/>
    <property type="match status" value="2"/>
</dbReference>
<dbReference type="InterPro" id="IPR011990">
    <property type="entry name" value="TPR-like_helical_dom_sf"/>
</dbReference>
<dbReference type="Pfam" id="PF13432">
    <property type="entry name" value="TPR_16"/>
    <property type="match status" value="2"/>
</dbReference>
<dbReference type="PROSITE" id="PS50293">
    <property type="entry name" value="TPR_REGION"/>
    <property type="match status" value="1"/>
</dbReference>
<dbReference type="Gene3D" id="1.25.40.10">
    <property type="entry name" value="Tetratricopeptide repeat domain"/>
    <property type="match status" value="3"/>
</dbReference>